<evidence type="ECO:0000256" key="1">
    <source>
        <dbReference type="ARBA" id="ARBA00022737"/>
    </source>
</evidence>
<accession>A0ABU1EKS6</accession>
<dbReference type="Gene3D" id="2.180.10.10">
    <property type="entry name" value="RHS repeat-associated core"/>
    <property type="match status" value="1"/>
</dbReference>
<sequence>NETHCSHTFAGVSSSNQIINLDSHLNSSINYSLSRHYYSIDEQGSTNFITDDAGNIKNEYYYDAFGNVLDSREEVHNRMTYTGQQFDGITQQYYLKARYYNPVLGSFIQEDVYRGDGLNLYAYCQNNPVGYWDLSGYAMCPLDNWFYVNI</sequence>
<evidence type="ECO:0000313" key="3">
    <source>
        <dbReference type="EMBL" id="MDR5588987.1"/>
    </source>
</evidence>
<dbReference type="InterPro" id="IPR056823">
    <property type="entry name" value="TEN-like_YD-shell"/>
</dbReference>
<organism evidence="3 4">
    <name type="scientific">Clostridium aquiflavi</name>
    <dbReference type="NCBI Taxonomy" id="3073603"/>
    <lineage>
        <taxon>Bacteria</taxon>
        <taxon>Bacillati</taxon>
        <taxon>Bacillota</taxon>
        <taxon>Clostridia</taxon>
        <taxon>Eubacteriales</taxon>
        <taxon>Clostridiaceae</taxon>
        <taxon>Clostridium</taxon>
    </lineage>
</organism>
<dbReference type="InterPro" id="IPR050708">
    <property type="entry name" value="T6SS_VgrG/RHS"/>
</dbReference>
<protein>
    <submittedName>
        <fullName evidence="3">RHS repeat-associated core domain-containing protein</fullName>
    </submittedName>
</protein>
<dbReference type="NCBIfam" id="TIGR03696">
    <property type="entry name" value="Rhs_assc_core"/>
    <property type="match status" value="1"/>
</dbReference>
<name>A0ABU1EKS6_9CLOT</name>
<keyword evidence="4" id="KW-1185">Reference proteome</keyword>
<evidence type="ECO:0000259" key="2">
    <source>
        <dbReference type="Pfam" id="PF25023"/>
    </source>
</evidence>
<proteinExistence type="predicted"/>
<dbReference type="RefSeq" id="WP_309556956.1">
    <property type="nucleotide sequence ID" value="NZ_JAVJAN010000097.1"/>
</dbReference>
<keyword evidence="1" id="KW-0677">Repeat</keyword>
<dbReference type="Pfam" id="PF25023">
    <property type="entry name" value="TEN_YD-shell"/>
    <property type="match status" value="1"/>
</dbReference>
<reference evidence="3 4" key="1">
    <citation type="submission" date="2023-09" db="EMBL/GenBank/DDBJ databases">
        <authorList>
            <person name="Zhai L."/>
        </authorList>
    </citation>
    <scope>NUCLEOTIDE SEQUENCE [LARGE SCALE GENOMIC DNA]</scope>
    <source>
        <strain evidence="3 4">5 N-1</strain>
    </source>
</reference>
<comment type="caution">
    <text evidence="3">The sequence shown here is derived from an EMBL/GenBank/DDBJ whole genome shotgun (WGS) entry which is preliminary data.</text>
</comment>
<dbReference type="Proteomes" id="UP001256646">
    <property type="component" value="Unassembled WGS sequence"/>
</dbReference>
<gene>
    <name evidence="3" type="ORF">RGC78_16150</name>
</gene>
<dbReference type="PANTHER" id="PTHR32305:SF15">
    <property type="entry name" value="PROTEIN RHSA-RELATED"/>
    <property type="match status" value="1"/>
</dbReference>
<dbReference type="EMBL" id="JAVJAN010000097">
    <property type="protein sequence ID" value="MDR5588987.1"/>
    <property type="molecule type" value="Genomic_DNA"/>
</dbReference>
<dbReference type="PANTHER" id="PTHR32305">
    <property type="match status" value="1"/>
</dbReference>
<dbReference type="InterPro" id="IPR022385">
    <property type="entry name" value="Rhs_assc_core"/>
</dbReference>
<feature type="domain" description="Teneurin-like YD-shell" evidence="2">
    <location>
        <begin position="21"/>
        <end position="129"/>
    </location>
</feature>
<evidence type="ECO:0000313" key="4">
    <source>
        <dbReference type="Proteomes" id="UP001256646"/>
    </source>
</evidence>
<feature type="non-terminal residue" evidence="3">
    <location>
        <position position="1"/>
    </location>
</feature>